<evidence type="ECO:0000313" key="6">
    <source>
        <dbReference type="EMBL" id="BDD12110.1"/>
    </source>
</evidence>
<dbReference type="PANTHER" id="PTHR12714:SF9">
    <property type="entry name" value="PROTEIN-S-ISOPRENYLCYSTEINE O-METHYLTRANSFERASE"/>
    <property type="match status" value="1"/>
</dbReference>
<evidence type="ECO:0000256" key="1">
    <source>
        <dbReference type="ARBA" id="ARBA00004141"/>
    </source>
</evidence>
<dbReference type="GO" id="GO:0016020">
    <property type="term" value="C:membrane"/>
    <property type="evidence" value="ECO:0007669"/>
    <property type="project" value="UniProtKB-SubCell"/>
</dbReference>
<evidence type="ECO:0000256" key="4">
    <source>
        <dbReference type="ARBA" id="ARBA00023136"/>
    </source>
</evidence>
<accession>A0AAU9CRV6</accession>
<protein>
    <recommendedName>
        <fullName evidence="8">Isoprenylcysteine carboxylmethyltransferase family protein</fullName>
    </recommendedName>
</protein>
<evidence type="ECO:0000256" key="5">
    <source>
        <dbReference type="SAM" id="Phobius"/>
    </source>
</evidence>
<feature type="transmembrane region" description="Helical" evidence="5">
    <location>
        <begin position="148"/>
        <end position="177"/>
    </location>
</feature>
<dbReference type="Pfam" id="PF04140">
    <property type="entry name" value="ICMT"/>
    <property type="match status" value="1"/>
</dbReference>
<evidence type="ECO:0000256" key="2">
    <source>
        <dbReference type="ARBA" id="ARBA00022692"/>
    </source>
</evidence>
<dbReference type="InterPro" id="IPR007269">
    <property type="entry name" value="ICMT_MeTrfase"/>
</dbReference>
<feature type="transmembrane region" description="Helical" evidence="5">
    <location>
        <begin position="31"/>
        <end position="50"/>
    </location>
</feature>
<dbReference type="KEGG" id="fax:FUAX_45420"/>
<dbReference type="EMBL" id="AP025317">
    <property type="protein sequence ID" value="BDD12110.1"/>
    <property type="molecule type" value="Genomic_DNA"/>
</dbReference>
<evidence type="ECO:0008006" key="8">
    <source>
        <dbReference type="Google" id="ProtNLM"/>
    </source>
</evidence>
<name>A0AAU9CRV6_9BACT</name>
<keyword evidence="6" id="KW-0614">Plasmid</keyword>
<dbReference type="Proteomes" id="UP001348817">
    <property type="component" value="Plasmid pFA3"/>
</dbReference>
<keyword evidence="2 5" id="KW-0812">Transmembrane</keyword>
<dbReference type="AlphaFoldDB" id="A0AAU9CRV6"/>
<dbReference type="Gene3D" id="1.20.120.1630">
    <property type="match status" value="1"/>
</dbReference>
<evidence type="ECO:0000256" key="3">
    <source>
        <dbReference type="ARBA" id="ARBA00022989"/>
    </source>
</evidence>
<dbReference type="GO" id="GO:0004671">
    <property type="term" value="F:protein C-terminal S-isoprenylcysteine carboxyl O-methyltransferase activity"/>
    <property type="evidence" value="ECO:0007669"/>
    <property type="project" value="InterPro"/>
</dbReference>
<evidence type="ECO:0000313" key="7">
    <source>
        <dbReference type="Proteomes" id="UP001348817"/>
    </source>
</evidence>
<dbReference type="RefSeq" id="WP_338395466.1">
    <property type="nucleotide sequence ID" value="NZ_AP025317.1"/>
</dbReference>
<proteinExistence type="predicted"/>
<sequence>MKVALSTIAHLLILFILPLSAKPALLLYPQVILSAVVIVLLLTTQPQMKMDEASRDRRTDKGTILLIALCSVVGHVLTISEWAYFPQLDIWWLPFLGASLLIGGIIFRIIAIKILDKAFSSTLQIKKGQNLITKGLYSKFRHPSYTGAWVLMLGDALIFQSYAGIAILGIGMFIVYMKRIQTEEEMLLNEFGMEYEQYMAQTWKFLPGY</sequence>
<gene>
    <name evidence="6" type="ORF">FUAX_45420</name>
</gene>
<keyword evidence="7" id="KW-1185">Reference proteome</keyword>
<keyword evidence="3 5" id="KW-1133">Transmembrane helix</keyword>
<comment type="subcellular location">
    <subcellularLocation>
        <location evidence="1">Membrane</location>
        <topology evidence="1">Multi-pass membrane protein</topology>
    </subcellularLocation>
</comment>
<dbReference type="PANTHER" id="PTHR12714">
    <property type="entry name" value="PROTEIN-S ISOPRENYLCYSTEINE O-METHYLTRANSFERASE"/>
    <property type="match status" value="1"/>
</dbReference>
<geneLocation type="plasmid" evidence="6 7">
    <name>pFA3</name>
</geneLocation>
<keyword evidence="4 5" id="KW-0472">Membrane</keyword>
<reference evidence="6 7" key="1">
    <citation type="submission" date="2021-12" db="EMBL/GenBank/DDBJ databases">
        <title>Genome sequencing of bacteria with rrn-lacking chromosome and rrn-plasmid.</title>
        <authorList>
            <person name="Anda M."/>
            <person name="Iwasaki W."/>
        </authorList>
    </citation>
    <scope>NUCLEOTIDE SEQUENCE [LARGE SCALE GENOMIC DNA]</scope>
    <source>
        <strain evidence="6 7">DSM 100852</strain>
        <plasmid evidence="6 7">pFA3</plasmid>
    </source>
</reference>
<organism evidence="6 7">
    <name type="scientific">Fulvitalea axinellae</name>
    <dbReference type="NCBI Taxonomy" id="1182444"/>
    <lineage>
        <taxon>Bacteria</taxon>
        <taxon>Pseudomonadati</taxon>
        <taxon>Bacteroidota</taxon>
        <taxon>Cytophagia</taxon>
        <taxon>Cytophagales</taxon>
        <taxon>Persicobacteraceae</taxon>
        <taxon>Fulvitalea</taxon>
    </lineage>
</organism>
<feature type="transmembrane region" description="Helical" evidence="5">
    <location>
        <begin position="91"/>
        <end position="111"/>
    </location>
</feature>
<feature type="transmembrane region" description="Helical" evidence="5">
    <location>
        <begin position="62"/>
        <end position="85"/>
    </location>
</feature>